<proteinExistence type="predicted"/>
<protein>
    <submittedName>
        <fullName evidence="1">Uncharacterized protein</fullName>
    </submittedName>
</protein>
<sequence length="163" mass="18920">MSWETTPSRKYFKMRRNCLSKLDWVDIRWNNGGQMNRSTKQDWYSCGVFVMQMAKDVVGAFPDIPCHLTINPSKEHIEHLRLTMAEELLKASVFKRGHYVLPQNPRVGMRKHFGLNVTAARRGFLWHAFLWQRSSSKGLELEVSTGSAAYGNHFDFLWLPSSN</sequence>
<organism evidence="1 2">
    <name type="scientific">Ameiurus melas</name>
    <name type="common">Black bullhead</name>
    <name type="synonym">Silurus melas</name>
    <dbReference type="NCBI Taxonomy" id="219545"/>
    <lineage>
        <taxon>Eukaryota</taxon>
        <taxon>Metazoa</taxon>
        <taxon>Chordata</taxon>
        <taxon>Craniata</taxon>
        <taxon>Vertebrata</taxon>
        <taxon>Euteleostomi</taxon>
        <taxon>Actinopterygii</taxon>
        <taxon>Neopterygii</taxon>
        <taxon>Teleostei</taxon>
        <taxon>Ostariophysi</taxon>
        <taxon>Siluriformes</taxon>
        <taxon>Ictaluridae</taxon>
        <taxon>Ameiurus</taxon>
    </lineage>
</organism>
<name>A0A7J6A728_AMEME</name>
<evidence type="ECO:0000313" key="1">
    <source>
        <dbReference type="EMBL" id="KAF4078553.1"/>
    </source>
</evidence>
<reference evidence="1 2" key="1">
    <citation type="submission" date="2020-02" db="EMBL/GenBank/DDBJ databases">
        <title>A chromosome-scale genome assembly of the black bullhead catfish (Ameiurus melas).</title>
        <authorList>
            <person name="Wen M."/>
            <person name="Zham M."/>
            <person name="Cabau C."/>
            <person name="Klopp C."/>
            <person name="Donnadieu C."/>
            <person name="Roques C."/>
            <person name="Bouchez O."/>
            <person name="Lampietro C."/>
            <person name="Jouanno E."/>
            <person name="Herpin A."/>
            <person name="Louis A."/>
            <person name="Berthelot C."/>
            <person name="Parey E."/>
            <person name="Roest-Crollius H."/>
            <person name="Braasch I."/>
            <person name="Postlethwait J."/>
            <person name="Robinson-Rechavi M."/>
            <person name="Echchiki A."/>
            <person name="Begum T."/>
            <person name="Montfort J."/>
            <person name="Schartl M."/>
            <person name="Bobe J."/>
            <person name="Guiguen Y."/>
        </authorList>
    </citation>
    <scope>NUCLEOTIDE SEQUENCE [LARGE SCALE GENOMIC DNA]</scope>
    <source>
        <strain evidence="1">M_S1</strain>
        <tissue evidence="1">Blood</tissue>
    </source>
</reference>
<keyword evidence="2" id="KW-1185">Reference proteome</keyword>
<dbReference type="EMBL" id="JAAGNN010000017">
    <property type="protein sequence ID" value="KAF4078553.1"/>
    <property type="molecule type" value="Genomic_DNA"/>
</dbReference>
<accession>A0A7J6A728</accession>
<evidence type="ECO:0000313" key="2">
    <source>
        <dbReference type="Proteomes" id="UP000593565"/>
    </source>
</evidence>
<comment type="caution">
    <text evidence="1">The sequence shown here is derived from an EMBL/GenBank/DDBJ whole genome shotgun (WGS) entry which is preliminary data.</text>
</comment>
<dbReference type="Proteomes" id="UP000593565">
    <property type="component" value="Unassembled WGS sequence"/>
</dbReference>
<dbReference type="AlphaFoldDB" id="A0A7J6A728"/>
<gene>
    <name evidence="1" type="ORF">AMELA_G00200480</name>
</gene>
<dbReference type="Gene3D" id="3.40.395.10">
    <property type="entry name" value="Adenoviral Proteinase, Chain A"/>
    <property type="match status" value="1"/>
</dbReference>